<reference evidence="2 3" key="1">
    <citation type="submission" date="2020-08" db="EMBL/GenBank/DDBJ databases">
        <title>Genomic Encyclopedia of Type Strains, Phase IV (KMG-IV): sequencing the most valuable type-strain genomes for metagenomic binning, comparative biology and taxonomic classification.</title>
        <authorList>
            <person name="Goeker M."/>
        </authorList>
    </citation>
    <scope>NUCLEOTIDE SEQUENCE [LARGE SCALE GENOMIC DNA]</scope>
    <source>
        <strain evidence="2 3">DSM 29007</strain>
    </source>
</reference>
<proteinExistence type="predicted"/>
<evidence type="ECO:0000256" key="1">
    <source>
        <dbReference type="SAM" id="SignalP"/>
    </source>
</evidence>
<dbReference type="AlphaFoldDB" id="A0A841GMV8"/>
<evidence type="ECO:0008006" key="4">
    <source>
        <dbReference type="Google" id="ProtNLM"/>
    </source>
</evidence>
<organism evidence="2 3">
    <name type="scientific">Longimicrobium terrae</name>
    <dbReference type="NCBI Taxonomy" id="1639882"/>
    <lineage>
        <taxon>Bacteria</taxon>
        <taxon>Pseudomonadati</taxon>
        <taxon>Gemmatimonadota</taxon>
        <taxon>Longimicrobiia</taxon>
        <taxon>Longimicrobiales</taxon>
        <taxon>Longimicrobiaceae</taxon>
        <taxon>Longimicrobium</taxon>
    </lineage>
</organism>
<sequence length="283" mass="31123">MRTKLALRPLLGAALLAAAIAPHAAAQTIHAAVVRGSSGEPLPEVLVRAQSEDGRTVGAGFTRLNGVAVLRLREAGTFRLVAQRGGYNDASVGTVRVGEDGDVTVPVRMTARPFSMDTVTVIAQLRSERGRQAFNRRRVMGEGVYLDNDYLLQRNPREVTDFLIGVPGIAMRPGREGAVPVSMRGTRCMVTLVDGRPVPALMQPVERDVVRQSMNRLTANPRGHVISDPAGRSLNRMVFPDDVVAIEVYREWSEVPLEYRQYAFTPQTPERCGAYLYWTGARW</sequence>
<dbReference type="RefSeq" id="WP_170039910.1">
    <property type="nucleotide sequence ID" value="NZ_JABDTL010000002.1"/>
</dbReference>
<feature type="chain" id="PRO_5032496229" description="Carboxypeptidase regulatory-like domain-containing protein" evidence="1">
    <location>
        <begin position="25"/>
        <end position="283"/>
    </location>
</feature>
<comment type="caution">
    <text evidence="2">The sequence shown here is derived from an EMBL/GenBank/DDBJ whole genome shotgun (WGS) entry which is preliminary data.</text>
</comment>
<keyword evidence="1" id="KW-0732">Signal</keyword>
<dbReference type="SUPFAM" id="SSF49464">
    <property type="entry name" value="Carboxypeptidase regulatory domain-like"/>
    <property type="match status" value="1"/>
</dbReference>
<name>A0A841GMV8_9BACT</name>
<keyword evidence="3" id="KW-1185">Reference proteome</keyword>
<dbReference type="Proteomes" id="UP000582837">
    <property type="component" value="Unassembled WGS sequence"/>
</dbReference>
<gene>
    <name evidence="2" type="ORF">HNQ61_001748</name>
</gene>
<protein>
    <recommendedName>
        <fullName evidence="4">Carboxypeptidase regulatory-like domain-containing protein</fullName>
    </recommendedName>
</protein>
<feature type="signal peptide" evidence="1">
    <location>
        <begin position="1"/>
        <end position="24"/>
    </location>
</feature>
<evidence type="ECO:0000313" key="3">
    <source>
        <dbReference type="Proteomes" id="UP000582837"/>
    </source>
</evidence>
<accession>A0A841GMV8</accession>
<dbReference type="EMBL" id="JACHIA010000003">
    <property type="protein sequence ID" value="MBB6070131.1"/>
    <property type="molecule type" value="Genomic_DNA"/>
</dbReference>
<dbReference type="InterPro" id="IPR008969">
    <property type="entry name" value="CarboxyPept-like_regulatory"/>
</dbReference>
<evidence type="ECO:0000313" key="2">
    <source>
        <dbReference type="EMBL" id="MBB6070131.1"/>
    </source>
</evidence>